<name>A0ABX2SZL4_9BACL</name>
<feature type="transmembrane region" description="Helical" evidence="6">
    <location>
        <begin position="358"/>
        <end position="381"/>
    </location>
</feature>
<dbReference type="SUPFAM" id="SSF103473">
    <property type="entry name" value="MFS general substrate transporter"/>
    <property type="match status" value="1"/>
</dbReference>
<keyword evidence="5 6" id="KW-0472">Membrane</keyword>
<feature type="transmembrane region" description="Helical" evidence="6">
    <location>
        <begin position="235"/>
        <end position="260"/>
    </location>
</feature>
<feature type="transmembrane region" description="Helical" evidence="6">
    <location>
        <begin position="328"/>
        <end position="346"/>
    </location>
</feature>
<sequence>MKELLKNRLYITSLTSDIISNIGDIMFYLALVNYVVFLESPEYGVAILTISETLPGIFAIFLGYFADKSINRVNKIALTLVISSFLYMIIGFLMGYSPALWIVIVAAVINFLSDIIGQYESSLFLPISLKVVPNELREKSIAFKSSIVSTINIIARVFGILLIGILSYSMIAYINSATFIIALLIFLTIYKPLKNIYKDEEKSLKDNVIFNRNMLKEFKNNFKIVLEEIKSFPEVISAMLVIPFINAILFVINPIFILLISKHSDFIIINSQTTIATFPIVLSISSIFGSIVAIKYSEKFEIMPLLITVLVVSLAIFVSLYFHKIYLSLIFIGLIAIIVSLINPKLSALIQNNVNPNIIGTVFGFLGTSAQIVMVIVSFIFSWAITFVNIKVIILIFVLLNLILIIKVQFFSKNDKIKNNS</sequence>
<comment type="subcellular location">
    <subcellularLocation>
        <location evidence="1">Cell membrane</location>
        <topology evidence="1">Multi-pass membrane protein</topology>
    </subcellularLocation>
</comment>
<dbReference type="Pfam" id="PF07690">
    <property type="entry name" value="MFS_1"/>
    <property type="match status" value="1"/>
</dbReference>
<dbReference type="RefSeq" id="WP_179941612.1">
    <property type="nucleotide sequence ID" value="NZ_JACBYF010000014.1"/>
</dbReference>
<feature type="transmembrane region" description="Helical" evidence="6">
    <location>
        <begin position="43"/>
        <end position="64"/>
    </location>
</feature>
<dbReference type="Proteomes" id="UP000531840">
    <property type="component" value="Unassembled WGS sequence"/>
</dbReference>
<dbReference type="PANTHER" id="PTHR23513:SF6">
    <property type="entry name" value="MAJOR FACILITATOR SUPERFAMILY ASSOCIATED DOMAIN-CONTAINING PROTEIN"/>
    <property type="match status" value="1"/>
</dbReference>
<feature type="transmembrane region" description="Helical" evidence="6">
    <location>
        <begin position="387"/>
        <end position="406"/>
    </location>
</feature>
<dbReference type="InterPro" id="IPR011701">
    <property type="entry name" value="MFS"/>
</dbReference>
<feature type="transmembrane region" description="Helical" evidence="6">
    <location>
        <begin position="76"/>
        <end position="94"/>
    </location>
</feature>
<dbReference type="PANTHER" id="PTHR23513">
    <property type="entry name" value="INTEGRAL MEMBRANE EFFLUX PROTEIN-RELATED"/>
    <property type="match status" value="1"/>
</dbReference>
<dbReference type="InterPro" id="IPR036259">
    <property type="entry name" value="MFS_trans_sf"/>
</dbReference>
<evidence type="ECO:0000256" key="5">
    <source>
        <dbReference type="ARBA" id="ARBA00023136"/>
    </source>
</evidence>
<evidence type="ECO:0000256" key="1">
    <source>
        <dbReference type="ARBA" id="ARBA00004651"/>
    </source>
</evidence>
<comment type="caution">
    <text evidence="7">The sequence shown here is derived from an EMBL/GenBank/DDBJ whole genome shotgun (WGS) entry which is preliminary data.</text>
</comment>
<feature type="transmembrane region" description="Helical" evidence="6">
    <location>
        <begin position="141"/>
        <end position="165"/>
    </location>
</feature>
<organism evidence="7 8">
    <name type="scientific">Gemelliphila palaticanis</name>
    <dbReference type="NCBI Taxonomy" id="81950"/>
    <lineage>
        <taxon>Bacteria</taxon>
        <taxon>Bacillati</taxon>
        <taxon>Bacillota</taxon>
        <taxon>Bacilli</taxon>
        <taxon>Bacillales</taxon>
        <taxon>Gemellaceae</taxon>
        <taxon>Gemelliphila</taxon>
    </lineage>
</organism>
<feature type="transmembrane region" description="Helical" evidence="6">
    <location>
        <begin position="171"/>
        <end position="190"/>
    </location>
</feature>
<proteinExistence type="predicted"/>
<gene>
    <name evidence="7" type="ORF">HZY85_06440</name>
</gene>
<keyword evidence="8" id="KW-1185">Reference proteome</keyword>
<keyword evidence="2" id="KW-1003">Cell membrane</keyword>
<protein>
    <submittedName>
        <fullName evidence="7">MFS transporter</fullName>
    </submittedName>
</protein>
<keyword evidence="4 6" id="KW-1133">Transmembrane helix</keyword>
<evidence type="ECO:0000256" key="3">
    <source>
        <dbReference type="ARBA" id="ARBA00022692"/>
    </source>
</evidence>
<evidence type="ECO:0000256" key="6">
    <source>
        <dbReference type="SAM" id="Phobius"/>
    </source>
</evidence>
<dbReference type="Gene3D" id="1.20.1250.20">
    <property type="entry name" value="MFS general substrate transporter like domains"/>
    <property type="match status" value="1"/>
</dbReference>
<dbReference type="EMBL" id="JACBYF010000014">
    <property type="protein sequence ID" value="NYS47826.1"/>
    <property type="molecule type" value="Genomic_DNA"/>
</dbReference>
<feature type="transmembrane region" description="Helical" evidence="6">
    <location>
        <begin position="305"/>
        <end position="322"/>
    </location>
</feature>
<reference evidence="7 8" key="1">
    <citation type="submission" date="2020-07" db="EMBL/GenBank/DDBJ databases">
        <title>MOT database genomes.</title>
        <authorList>
            <person name="Joseph S."/>
            <person name="Aduse-Opoku J."/>
            <person name="Hashim A."/>
            <person name="Wade W."/>
            <person name="Curtis M."/>
        </authorList>
    </citation>
    <scope>NUCLEOTIDE SEQUENCE [LARGE SCALE GENOMIC DNA]</scope>
    <source>
        <strain evidence="7 8">CIP 106318</strain>
    </source>
</reference>
<evidence type="ECO:0000256" key="4">
    <source>
        <dbReference type="ARBA" id="ARBA00022989"/>
    </source>
</evidence>
<evidence type="ECO:0000313" key="8">
    <source>
        <dbReference type="Proteomes" id="UP000531840"/>
    </source>
</evidence>
<feature type="transmembrane region" description="Helical" evidence="6">
    <location>
        <begin position="9"/>
        <end position="31"/>
    </location>
</feature>
<evidence type="ECO:0000313" key="7">
    <source>
        <dbReference type="EMBL" id="NYS47826.1"/>
    </source>
</evidence>
<accession>A0ABX2SZL4</accession>
<evidence type="ECO:0000256" key="2">
    <source>
        <dbReference type="ARBA" id="ARBA00022475"/>
    </source>
</evidence>
<feature type="transmembrane region" description="Helical" evidence="6">
    <location>
        <begin position="266"/>
        <end position="293"/>
    </location>
</feature>
<keyword evidence="3 6" id="KW-0812">Transmembrane</keyword>